<feature type="compositionally biased region" description="Low complexity" evidence="1">
    <location>
        <begin position="419"/>
        <end position="430"/>
    </location>
</feature>
<dbReference type="Proteomes" id="UP000799118">
    <property type="component" value="Unassembled WGS sequence"/>
</dbReference>
<dbReference type="EMBL" id="ML769417">
    <property type="protein sequence ID" value="KAE9404354.1"/>
    <property type="molecule type" value="Genomic_DNA"/>
</dbReference>
<feature type="region of interest" description="Disordered" evidence="1">
    <location>
        <begin position="221"/>
        <end position="254"/>
    </location>
</feature>
<sequence>MPTSIKSQSLAALRGFLMGKTALYPFNVDLGQYVIQPGKTSVEAGRHKLYVSLISLLEKKELRKHADAKLYADFLCSSDQLKVVMTLHKKILALLALNNSPLGNVDVCIQQAFSPYIEGIGEVFSGIMSGIDAKIEPMAIRKRPHDEDLSDLPVKKMKSDAKPDAPPLKRAPAPPGPPPSLPLPPLPEPKATSCPLPPRGNLKDHPLAKLLRAQHKAIEVASEPSNAAARQRSKNAGPTCANSPDPFFVPSGSGTSAPDRWLIPLKPVACESSASTLSSPTPVTGSVDVLSFHSLRPLGSPNQDSKPSVSFLDSSAATLSDARSESCVNDPMASFSSSFGPLPSREGAVDDSASLGTESMASFLASLVPPEDVNNDVDGNDVTGGSFSSSVKPLSALFSLIPPPAPGQDSRQEFDEGNQSQASSSSSVLTSPPPPPPAPQGEGNEAIDEVRECNSPVCLAQKAALEAILQLVLRVLG</sequence>
<protein>
    <submittedName>
        <fullName evidence="2">Uncharacterized protein</fullName>
    </submittedName>
</protein>
<feature type="compositionally biased region" description="Basic and acidic residues" evidence="1">
    <location>
        <begin position="153"/>
        <end position="163"/>
    </location>
</feature>
<proteinExistence type="predicted"/>
<accession>A0A6A4I6C3</accession>
<evidence type="ECO:0000256" key="1">
    <source>
        <dbReference type="SAM" id="MobiDB-lite"/>
    </source>
</evidence>
<dbReference type="AlphaFoldDB" id="A0A6A4I6C3"/>
<keyword evidence="3" id="KW-1185">Reference proteome</keyword>
<gene>
    <name evidence="2" type="ORF">BT96DRAFT_426323</name>
</gene>
<feature type="region of interest" description="Disordered" evidence="1">
    <location>
        <begin position="333"/>
        <end position="352"/>
    </location>
</feature>
<feature type="region of interest" description="Disordered" evidence="1">
    <location>
        <begin position="399"/>
        <end position="448"/>
    </location>
</feature>
<organism evidence="2 3">
    <name type="scientific">Gymnopus androsaceus JB14</name>
    <dbReference type="NCBI Taxonomy" id="1447944"/>
    <lineage>
        <taxon>Eukaryota</taxon>
        <taxon>Fungi</taxon>
        <taxon>Dikarya</taxon>
        <taxon>Basidiomycota</taxon>
        <taxon>Agaricomycotina</taxon>
        <taxon>Agaricomycetes</taxon>
        <taxon>Agaricomycetidae</taxon>
        <taxon>Agaricales</taxon>
        <taxon>Marasmiineae</taxon>
        <taxon>Omphalotaceae</taxon>
        <taxon>Gymnopus</taxon>
    </lineage>
</organism>
<feature type="region of interest" description="Disordered" evidence="1">
    <location>
        <begin position="142"/>
        <end position="204"/>
    </location>
</feature>
<reference evidence="2" key="1">
    <citation type="journal article" date="2019" name="Environ. Microbiol.">
        <title>Fungal ecological strategies reflected in gene transcription - a case study of two litter decomposers.</title>
        <authorList>
            <person name="Barbi F."/>
            <person name="Kohler A."/>
            <person name="Barry K."/>
            <person name="Baskaran P."/>
            <person name="Daum C."/>
            <person name="Fauchery L."/>
            <person name="Ihrmark K."/>
            <person name="Kuo A."/>
            <person name="LaButti K."/>
            <person name="Lipzen A."/>
            <person name="Morin E."/>
            <person name="Grigoriev I.V."/>
            <person name="Henrissat B."/>
            <person name="Lindahl B."/>
            <person name="Martin F."/>
        </authorList>
    </citation>
    <scope>NUCLEOTIDE SEQUENCE</scope>
    <source>
        <strain evidence="2">JB14</strain>
    </source>
</reference>
<feature type="compositionally biased region" description="Pro residues" evidence="1">
    <location>
        <begin position="172"/>
        <end position="188"/>
    </location>
</feature>
<evidence type="ECO:0000313" key="3">
    <source>
        <dbReference type="Proteomes" id="UP000799118"/>
    </source>
</evidence>
<evidence type="ECO:0000313" key="2">
    <source>
        <dbReference type="EMBL" id="KAE9404354.1"/>
    </source>
</evidence>
<name>A0A6A4I6C3_9AGAR</name>